<dbReference type="FunFam" id="1.50.10.10:FF:000018">
    <property type="entry name" value="Glucoamylase"/>
    <property type="match status" value="1"/>
</dbReference>
<evidence type="ECO:0000256" key="4">
    <source>
        <dbReference type="ARBA" id="ARBA00022729"/>
    </source>
</evidence>
<evidence type="ECO:0000313" key="15">
    <source>
        <dbReference type="EMBL" id="KAF3283296.1"/>
    </source>
</evidence>
<keyword evidence="5" id="KW-0378">Hydrolase</keyword>
<dbReference type="EC" id="3.2.1.3" evidence="3"/>
<dbReference type="Pfam" id="PF00723">
    <property type="entry name" value="Glyco_hydro_15"/>
    <property type="match status" value="1"/>
</dbReference>
<evidence type="ECO:0000313" key="16">
    <source>
        <dbReference type="Proteomes" id="UP000474640"/>
    </source>
</evidence>
<dbReference type="GO" id="GO:0000272">
    <property type="term" value="P:polysaccharide catabolic process"/>
    <property type="evidence" value="ECO:0007669"/>
    <property type="project" value="UniProtKB-KW"/>
</dbReference>
<evidence type="ECO:0000256" key="10">
    <source>
        <dbReference type="ARBA" id="ARBA00033442"/>
    </source>
</evidence>
<evidence type="ECO:0000256" key="6">
    <source>
        <dbReference type="ARBA" id="ARBA00023180"/>
    </source>
</evidence>
<dbReference type="InterPro" id="IPR008928">
    <property type="entry name" value="6-hairpin_glycosidase_sf"/>
</dbReference>
<dbReference type="PANTHER" id="PTHR31616:SF9">
    <property type="entry name" value="GLUCOAMYLASE, INTRACELLULAR SPORULATION-SPECIFIC"/>
    <property type="match status" value="1"/>
</dbReference>
<dbReference type="Gene3D" id="1.50.10.10">
    <property type="match status" value="1"/>
</dbReference>
<feature type="chain" id="PRO_5028905379" description="glucan 1,4-alpha-glucosidase" evidence="13">
    <location>
        <begin position="24"/>
        <end position="621"/>
    </location>
</feature>
<dbReference type="PRINTS" id="PR00736">
    <property type="entry name" value="GLHYDRLASE15"/>
</dbReference>
<dbReference type="Gene3D" id="2.60.40.2440">
    <property type="entry name" value="Carbohydrate binding type-21 domain"/>
    <property type="match status" value="1"/>
</dbReference>
<dbReference type="SUPFAM" id="SSF48208">
    <property type="entry name" value="Six-hairpin glycosidases"/>
    <property type="match status" value="1"/>
</dbReference>
<evidence type="ECO:0000256" key="7">
    <source>
        <dbReference type="ARBA" id="ARBA00023277"/>
    </source>
</evidence>
<comment type="catalytic activity">
    <reaction evidence="1">
        <text>Hydrolysis of terminal (1-&gt;4)-linked alpha-D-glucose residues successively from non-reducing ends of the chains with release of beta-D-glucose.</text>
        <dbReference type="EC" id="3.2.1.3"/>
    </reaction>
</comment>
<evidence type="ECO:0000256" key="11">
    <source>
        <dbReference type="ARBA" id="ARBA00033473"/>
    </source>
</evidence>
<comment type="caution">
    <text evidence="15">The sequence shown here is derived from an EMBL/GenBank/DDBJ whole genome shotgun (WGS) entry which is preliminary data.</text>
</comment>
<dbReference type="GO" id="GO:0000324">
    <property type="term" value="C:fungal-type vacuole"/>
    <property type="evidence" value="ECO:0007669"/>
    <property type="project" value="TreeGrafter"/>
</dbReference>
<dbReference type="OMA" id="QHRAMVE"/>
<dbReference type="EMBL" id="JAABOJ010000011">
    <property type="protein sequence ID" value="KAF3283296.1"/>
    <property type="molecule type" value="Genomic_DNA"/>
</dbReference>
<evidence type="ECO:0000256" key="8">
    <source>
        <dbReference type="ARBA" id="ARBA00023295"/>
    </source>
</evidence>
<keyword evidence="6" id="KW-0325">Glycoprotein</keyword>
<keyword evidence="8" id="KW-0326">Glycosidase</keyword>
<keyword evidence="9" id="KW-0624">Polysaccharide degradation</keyword>
<dbReference type="InterPro" id="IPR000165">
    <property type="entry name" value="Glucoamylase"/>
</dbReference>
<organism evidence="15 16">
    <name type="scientific">Orbilia oligospora</name>
    <name type="common">Nematode-trapping fungus</name>
    <name type="synonym">Arthrobotrys oligospora</name>
    <dbReference type="NCBI Taxonomy" id="2813651"/>
    <lineage>
        <taxon>Eukaryota</taxon>
        <taxon>Fungi</taxon>
        <taxon>Dikarya</taxon>
        <taxon>Ascomycota</taxon>
        <taxon>Pezizomycotina</taxon>
        <taxon>Orbiliomycetes</taxon>
        <taxon>Orbiliales</taxon>
        <taxon>Orbiliaceae</taxon>
        <taxon>Orbilia</taxon>
    </lineage>
</organism>
<accession>A0A7C8RHG6</accession>
<keyword evidence="7" id="KW-0119">Carbohydrate metabolism</keyword>
<dbReference type="InterPro" id="IPR038175">
    <property type="entry name" value="CBM21_dom_sf"/>
</dbReference>
<feature type="compositionally biased region" description="Pro residues" evidence="12">
    <location>
        <begin position="138"/>
        <end position="154"/>
    </location>
</feature>
<dbReference type="InterPro" id="IPR011613">
    <property type="entry name" value="GH15-like"/>
</dbReference>
<dbReference type="InterPro" id="IPR012341">
    <property type="entry name" value="6hp_glycosidase-like_sf"/>
</dbReference>
<keyword evidence="4 13" id="KW-0732">Signal</keyword>
<protein>
    <recommendedName>
        <fullName evidence="3">glucan 1,4-alpha-glucosidase</fullName>
        <ecNumber evidence="3">3.2.1.3</ecNumber>
    </recommendedName>
    <alternativeName>
        <fullName evidence="11">1,4-alpha-D-glucan glucohydrolase</fullName>
    </alternativeName>
    <alternativeName>
        <fullName evidence="10">Glucan 1,4-alpha-glucosidase</fullName>
    </alternativeName>
</protein>
<evidence type="ECO:0000256" key="13">
    <source>
        <dbReference type="SAM" id="SignalP"/>
    </source>
</evidence>
<evidence type="ECO:0000256" key="5">
    <source>
        <dbReference type="ARBA" id="ARBA00022801"/>
    </source>
</evidence>
<evidence type="ECO:0000256" key="3">
    <source>
        <dbReference type="ARBA" id="ARBA00012593"/>
    </source>
</evidence>
<evidence type="ECO:0000256" key="12">
    <source>
        <dbReference type="SAM" id="MobiDB-lite"/>
    </source>
</evidence>
<dbReference type="OrthoDB" id="6123450at2759"/>
<feature type="signal peptide" evidence="13">
    <location>
        <begin position="1"/>
        <end position="23"/>
    </location>
</feature>
<evidence type="ECO:0000256" key="2">
    <source>
        <dbReference type="ARBA" id="ARBA00006188"/>
    </source>
</evidence>
<evidence type="ECO:0000256" key="9">
    <source>
        <dbReference type="ARBA" id="ARBA00023326"/>
    </source>
</evidence>
<dbReference type="Proteomes" id="UP000474640">
    <property type="component" value="Unassembled WGS sequence"/>
</dbReference>
<gene>
    <name evidence="15" type="ORF">TWF970_001275</name>
</gene>
<evidence type="ECO:0000256" key="1">
    <source>
        <dbReference type="ARBA" id="ARBA00001863"/>
    </source>
</evidence>
<proteinExistence type="inferred from homology"/>
<name>A0A7C8RHG6_ORBOL</name>
<comment type="similarity">
    <text evidence="2">Belongs to the glycosyl hydrolase 15 family.</text>
</comment>
<sequence length="621" mass="69320">MRFNFKLSTLVGALSVFLTCANAGAIEKRAGEAYVREWEYGRDEILSGNATILNLGSYKHVEIFYGTRQRWETQPVAASRIAGPDRNGWEDWVFRGRAPDARWFYLRYTVNRQYFYDPPQGYYYSIPRGDEPVTTRTPVPPPTVSTRTPVPPPSVSTRTPIVGPIVTTRTAVLPPIVTGPGRIRIKVSPKKAPTLENWLASEYTFAEAALKRNIGSSQNTKIPKGVVIASPSTHDPDYWYQWIRDAATVMEHVVGNYVRDGSDLEYIKDWIESQEKLQKIDNPSGGFSTGGLGEPKFHVDGTAFTGSWGRPQRDGPPLRANTLMKFATAYIKVDNDYVRNKLQAIIKADLEYVVSYWSHSSFDLWEEIQGQHYFTIIVAYRSMIEGAEFAKLMGDNSAAERYKKTAESMVATIKGFWRADKGYIVETHNIHGRSGLDCGVLLGALKAPYIFKPSGEEVLATTEALISTFQSLYALNRNAKGPGFGIGRYAEDTYDGHATNGEGNPWFICTATVAHVFYTAASEFKAAQSINVTPVALNLFKRAYPSAAPGNYKAGSQEFNNIVSSFKSLGDAFMAVIQRHVFHEGNMSEQFNRYTGFNQGARDLTWSYESVLEAIIARNMV</sequence>
<dbReference type="PANTHER" id="PTHR31616">
    <property type="entry name" value="TREHALASE"/>
    <property type="match status" value="1"/>
</dbReference>
<feature type="region of interest" description="Disordered" evidence="12">
    <location>
        <begin position="127"/>
        <end position="160"/>
    </location>
</feature>
<dbReference type="GO" id="GO:0004339">
    <property type="term" value="F:glucan 1,4-alpha-glucosidase activity"/>
    <property type="evidence" value="ECO:0007669"/>
    <property type="project" value="UniProtKB-EC"/>
</dbReference>
<reference evidence="15 16" key="1">
    <citation type="submission" date="2020-01" db="EMBL/GenBank/DDBJ databases">
        <authorList>
            <person name="Palmer J.M."/>
        </authorList>
    </citation>
    <scope>NUCLEOTIDE SEQUENCE [LARGE SCALE GENOMIC DNA]</scope>
    <source>
        <strain evidence="15 16">TWF970</strain>
    </source>
</reference>
<feature type="domain" description="GH15-like" evidence="14">
    <location>
        <begin position="207"/>
        <end position="615"/>
    </location>
</feature>
<dbReference type="AlphaFoldDB" id="A0A7C8RHG6"/>
<evidence type="ECO:0000259" key="14">
    <source>
        <dbReference type="Pfam" id="PF00723"/>
    </source>
</evidence>